<evidence type="ECO:0000256" key="1">
    <source>
        <dbReference type="SAM" id="MobiDB-lite"/>
    </source>
</evidence>
<proteinExistence type="predicted"/>
<reference evidence="2" key="1">
    <citation type="submission" date="2020-02" db="EMBL/GenBank/DDBJ databases">
        <authorList>
            <person name="Meier V. D."/>
        </authorList>
    </citation>
    <scope>NUCLEOTIDE SEQUENCE</scope>
    <source>
        <strain evidence="2">AVDCRST_MAG46</strain>
    </source>
</reference>
<name>A0A6J4L963_9ACTN</name>
<sequence>MIFRRRDKRRSPTEDAELEAVETPPAEPVDISTLDEGVTGEAYRSMVGPWDVTERPVDDSDPRSIDLGSIVVKGRVGFELRLQTDKETEAVQAIMLVTADGAVELRAFAKSRGAGLWDDVRKEIAADAARKGGTATELDGRYGTELRVVAQVQTPDGKRGSQTSRIVGVDGPRWLLRATYLGKPATDPDPEYLLEAAVRDLVIVRGDIAMPPREMLPLRLPPTARKVEN</sequence>
<dbReference type="AlphaFoldDB" id="A0A6J4L963"/>
<organism evidence="2">
    <name type="scientific">uncultured Nocardioidaceae bacterium</name>
    <dbReference type="NCBI Taxonomy" id="253824"/>
    <lineage>
        <taxon>Bacteria</taxon>
        <taxon>Bacillati</taxon>
        <taxon>Actinomycetota</taxon>
        <taxon>Actinomycetes</taxon>
        <taxon>Propionibacteriales</taxon>
        <taxon>Nocardioidaceae</taxon>
        <taxon>environmental samples</taxon>
    </lineage>
</organism>
<accession>A0A6J4L963</accession>
<dbReference type="Pfam" id="PF12502">
    <property type="entry name" value="DUF3710"/>
    <property type="match status" value="1"/>
</dbReference>
<evidence type="ECO:0008006" key="3">
    <source>
        <dbReference type="Google" id="ProtNLM"/>
    </source>
</evidence>
<gene>
    <name evidence="2" type="ORF">AVDCRST_MAG46-1201</name>
</gene>
<dbReference type="EMBL" id="CADCUD010000083">
    <property type="protein sequence ID" value="CAA9327217.1"/>
    <property type="molecule type" value="Genomic_DNA"/>
</dbReference>
<feature type="region of interest" description="Disordered" evidence="1">
    <location>
        <begin position="1"/>
        <end position="32"/>
    </location>
</feature>
<protein>
    <recommendedName>
        <fullName evidence="3">DUF3710 domain-containing protein</fullName>
    </recommendedName>
</protein>
<evidence type="ECO:0000313" key="2">
    <source>
        <dbReference type="EMBL" id="CAA9327217.1"/>
    </source>
</evidence>
<dbReference type="InterPro" id="IPR022183">
    <property type="entry name" value="DUF3710"/>
</dbReference>